<dbReference type="RefSeq" id="WP_309793793.1">
    <property type="nucleotide sequence ID" value="NZ_JAVDPW010000003.1"/>
</dbReference>
<evidence type="ECO:0000256" key="1">
    <source>
        <dbReference type="SAM" id="Phobius"/>
    </source>
</evidence>
<comment type="caution">
    <text evidence="2">The sequence shown here is derived from an EMBL/GenBank/DDBJ whole genome shotgun (WGS) entry which is preliminary data.</text>
</comment>
<feature type="transmembrane region" description="Helical" evidence="1">
    <location>
        <begin position="237"/>
        <end position="257"/>
    </location>
</feature>
<feature type="transmembrane region" description="Helical" evidence="1">
    <location>
        <begin position="21"/>
        <end position="42"/>
    </location>
</feature>
<feature type="transmembrane region" description="Helical" evidence="1">
    <location>
        <begin position="82"/>
        <end position="99"/>
    </location>
</feature>
<feature type="transmembrane region" description="Helical" evidence="1">
    <location>
        <begin position="211"/>
        <end position="231"/>
    </location>
</feature>
<dbReference type="Pfam" id="PF06772">
    <property type="entry name" value="LtrA"/>
    <property type="match status" value="1"/>
</dbReference>
<feature type="transmembrane region" description="Helical" evidence="1">
    <location>
        <begin position="312"/>
        <end position="330"/>
    </location>
</feature>
<feature type="transmembrane region" description="Helical" evidence="1">
    <location>
        <begin position="169"/>
        <end position="190"/>
    </location>
</feature>
<reference evidence="2 3" key="1">
    <citation type="submission" date="2023-07" db="EMBL/GenBank/DDBJ databases">
        <title>Sorghum-associated microbial communities from plants grown in Nebraska, USA.</title>
        <authorList>
            <person name="Schachtman D."/>
        </authorList>
    </citation>
    <scope>NUCLEOTIDE SEQUENCE [LARGE SCALE GENOMIC DNA]</scope>
    <source>
        <strain evidence="2 3">584</strain>
    </source>
</reference>
<organism evidence="2 3">
    <name type="scientific">Inquilinus ginsengisoli</name>
    <dbReference type="NCBI Taxonomy" id="363840"/>
    <lineage>
        <taxon>Bacteria</taxon>
        <taxon>Pseudomonadati</taxon>
        <taxon>Pseudomonadota</taxon>
        <taxon>Alphaproteobacteria</taxon>
        <taxon>Rhodospirillales</taxon>
        <taxon>Rhodospirillaceae</taxon>
        <taxon>Inquilinus</taxon>
    </lineage>
</organism>
<feature type="transmembrane region" description="Helical" evidence="1">
    <location>
        <begin position="111"/>
        <end position="131"/>
    </location>
</feature>
<dbReference type="PANTHER" id="PTHR36840">
    <property type="entry name" value="BLL5714 PROTEIN"/>
    <property type="match status" value="1"/>
</dbReference>
<keyword evidence="3" id="KW-1185">Reference proteome</keyword>
<sequence length="401" mass="43450">MNQAAGRRSLLRRRQEHEHGKVTFVELFFDLVFVFAITQLSHSLLKDLTLLGAVHTGLLFLAVWWVWIYTSWVTNWLDPERTPVRLLLLVLMLAGLILSTSLPEAFAEKGLAFAGAYVFMQVGRSLFMAAAVRRHSAGNFRNFQRITAWLILSALFWIAGAFTEAEVRLALWAAALAIEYVSPSLGFWTPGLGRSTTADWDVEGGHMAERCGLFVIIALGESILVTGATFAELEPGLSTIAAFVTSFIGSVAMWWIYFDIGAERGSHTIARSDDPGRLARIAYTYIHLLIVAGIIVGAVADELVLAHPDGHPEAGTAAALLGGPALYLIGNTLFKWTTAGRLPLSHLAGLVLLAGLVPGTVVLSPLLLGVAVMLILVLVAVWERLSLRRGREAGLSSAEIG</sequence>
<feature type="transmembrane region" description="Helical" evidence="1">
    <location>
        <begin position="278"/>
        <end position="300"/>
    </location>
</feature>
<name>A0ABU1JLK7_9PROT</name>
<feature type="transmembrane region" description="Helical" evidence="1">
    <location>
        <begin position="143"/>
        <end position="163"/>
    </location>
</feature>
<accession>A0ABU1JLK7</accession>
<dbReference type="PANTHER" id="PTHR36840:SF1">
    <property type="entry name" value="BLL5714 PROTEIN"/>
    <property type="match status" value="1"/>
</dbReference>
<feature type="transmembrane region" description="Helical" evidence="1">
    <location>
        <begin position="48"/>
        <end position="70"/>
    </location>
</feature>
<dbReference type="InterPro" id="IPR010640">
    <property type="entry name" value="Low_temperature_requirement_A"/>
</dbReference>
<protein>
    <submittedName>
        <fullName evidence="2">Low temperature requirement protein LtrA</fullName>
    </submittedName>
</protein>
<dbReference type="Proteomes" id="UP001262410">
    <property type="component" value="Unassembled WGS sequence"/>
</dbReference>
<keyword evidence="1" id="KW-0812">Transmembrane</keyword>
<proteinExistence type="predicted"/>
<gene>
    <name evidence="2" type="ORF">E9232_002022</name>
</gene>
<evidence type="ECO:0000313" key="3">
    <source>
        <dbReference type="Proteomes" id="UP001262410"/>
    </source>
</evidence>
<dbReference type="EMBL" id="JAVDPW010000003">
    <property type="protein sequence ID" value="MDR6289507.1"/>
    <property type="molecule type" value="Genomic_DNA"/>
</dbReference>
<keyword evidence="1" id="KW-0472">Membrane</keyword>
<evidence type="ECO:0000313" key="2">
    <source>
        <dbReference type="EMBL" id="MDR6289507.1"/>
    </source>
</evidence>
<keyword evidence="1" id="KW-1133">Transmembrane helix</keyword>
<feature type="transmembrane region" description="Helical" evidence="1">
    <location>
        <begin position="342"/>
        <end position="360"/>
    </location>
</feature>